<feature type="non-terminal residue" evidence="5">
    <location>
        <position position="226"/>
    </location>
</feature>
<dbReference type="GO" id="GO:0009307">
    <property type="term" value="P:DNA restriction-modification system"/>
    <property type="evidence" value="ECO:0007669"/>
    <property type="project" value="UniProtKB-KW"/>
</dbReference>
<evidence type="ECO:0000256" key="2">
    <source>
        <dbReference type="ARBA" id="ARBA00022747"/>
    </source>
</evidence>
<evidence type="ECO:0000259" key="4">
    <source>
        <dbReference type="Pfam" id="PF01420"/>
    </source>
</evidence>
<dbReference type="GO" id="GO:0004519">
    <property type="term" value="F:endonuclease activity"/>
    <property type="evidence" value="ECO:0007669"/>
    <property type="project" value="UniProtKB-KW"/>
</dbReference>
<keyword evidence="5" id="KW-0540">Nuclease</keyword>
<accession>A0A2T4DAY5</accession>
<dbReference type="Gene3D" id="3.90.220.20">
    <property type="entry name" value="DNA methylase specificity domains"/>
    <property type="match status" value="2"/>
</dbReference>
<dbReference type="SUPFAM" id="SSF116734">
    <property type="entry name" value="DNA methylase specificity domain"/>
    <property type="match status" value="2"/>
</dbReference>
<feature type="non-terminal residue" evidence="5">
    <location>
        <position position="1"/>
    </location>
</feature>
<comment type="caution">
    <text evidence="5">The sequence shown here is derived from an EMBL/GenBank/DDBJ whole genome shotgun (WGS) entry which is preliminary data.</text>
</comment>
<evidence type="ECO:0000256" key="1">
    <source>
        <dbReference type="ARBA" id="ARBA00010923"/>
    </source>
</evidence>
<keyword evidence="5" id="KW-0378">Hydrolase</keyword>
<comment type="similarity">
    <text evidence="1">Belongs to the type-I restriction system S methylase family.</text>
</comment>
<dbReference type="Gene3D" id="1.10.287.1120">
    <property type="entry name" value="Bipartite methylase S protein"/>
    <property type="match status" value="1"/>
</dbReference>
<organism evidence="5 6">
    <name type="scientific">Marivirga lumbricoides</name>
    <dbReference type="NCBI Taxonomy" id="1046115"/>
    <lineage>
        <taxon>Bacteria</taxon>
        <taxon>Pseudomonadati</taxon>
        <taxon>Bacteroidota</taxon>
        <taxon>Cytophagia</taxon>
        <taxon>Cytophagales</taxon>
        <taxon>Marivirgaceae</taxon>
        <taxon>Marivirga</taxon>
    </lineage>
</organism>
<keyword evidence="2" id="KW-0680">Restriction system</keyword>
<evidence type="ECO:0000256" key="3">
    <source>
        <dbReference type="ARBA" id="ARBA00023125"/>
    </source>
</evidence>
<dbReference type="PANTHER" id="PTHR30408">
    <property type="entry name" value="TYPE-1 RESTRICTION ENZYME ECOKI SPECIFICITY PROTEIN"/>
    <property type="match status" value="1"/>
</dbReference>
<keyword evidence="5" id="KW-0255">Endonuclease</keyword>
<sequence>GGTPNRKKKEFYLDGSIPWVKTGDLKNKFISEPNEFITEAALNNSSAKLFPENTVLIAMYGATIGACSILKIDAATNQACCALLPSKQVNEVYLYYYLKSIKSELIGKGVGGAQPNISGSIIKKTEIPLPPLPIQERIAEILDAADTLRQKDRQLLVKYEQLSQSIFLDMFGDPVSNPKGWEIKEMKNLTTQIGSGNTPKGGSQVYVDKGITFFRSQNVWRNKLEM</sequence>
<dbReference type="Proteomes" id="UP000240608">
    <property type="component" value="Unassembled WGS sequence"/>
</dbReference>
<evidence type="ECO:0000313" key="6">
    <source>
        <dbReference type="Proteomes" id="UP000240608"/>
    </source>
</evidence>
<dbReference type="AlphaFoldDB" id="A0A2T4DAY5"/>
<dbReference type="InterPro" id="IPR000055">
    <property type="entry name" value="Restrct_endonuc_typeI_TRD"/>
</dbReference>
<dbReference type="CDD" id="cd17515">
    <property type="entry name" value="RMtype1_S_MjaORF132P_Sau1132ORF3780P-TRD1-CR1_like"/>
    <property type="match status" value="1"/>
</dbReference>
<keyword evidence="3" id="KW-0238">DNA-binding</keyword>
<feature type="domain" description="Type I restriction modification DNA specificity" evidence="4">
    <location>
        <begin position="7"/>
        <end position="147"/>
    </location>
</feature>
<reference evidence="5 6" key="1">
    <citation type="submission" date="2018-03" db="EMBL/GenBank/DDBJ databases">
        <title>Cross-interface Injection: A General Nanoliter Liquid Handling Method Applied to Single Cells Genome Amplification Automated Nanoliter Liquid Handling Applied to Single Cell Multiple Displacement Amplification.</title>
        <authorList>
            <person name="Yun J."/>
            <person name="Xu P."/>
            <person name="Xu J."/>
            <person name="Dai X."/>
            <person name="Wang Y."/>
            <person name="Zheng X."/>
            <person name="Cao C."/>
            <person name="Yi Q."/>
            <person name="Zhu Y."/>
            <person name="Wang L."/>
            <person name="Dong Z."/>
            <person name="Huang Y."/>
            <person name="Huang L."/>
            <person name="Du W."/>
        </authorList>
    </citation>
    <scope>NUCLEOTIDE SEQUENCE [LARGE SCALE GENOMIC DNA]</scope>
    <source>
        <strain evidence="5 6">Z-D1-2</strain>
    </source>
</reference>
<evidence type="ECO:0000313" key="5">
    <source>
        <dbReference type="EMBL" id="PTB90999.1"/>
    </source>
</evidence>
<protein>
    <submittedName>
        <fullName evidence="5">Type I restriction endonuclease subunit R</fullName>
    </submittedName>
</protein>
<dbReference type="EMBL" id="PYVU01000497">
    <property type="protein sequence ID" value="PTB90999.1"/>
    <property type="molecule type" value="Genomic_DNA"/>
</dbReference>
<dbReference type="InterPro" id="IPR052021">
    <property type="entry name" value="Type-I_RS_S_subunit"/>
</dbReference>
<gene>
    <name evidence="5" type="ORF">C9994_16320</name>
</gene>
<proteinExistence type="inferred from homology"/>
<name>A0A2T4DAY5_9BACT</name>
<dbReference type="GO" id="GO:0003677">
    <property type="term" value="F:DNA binding"/>
    <property type="evidence" value="ECO:0007669"/>
    <property type="project" value="UniProtKB-KW"/>
</dbReference>
<dbReference type="PANTHER" id="PTHR30408:SF12">
    <property type="entry name" value="TYPE I RESTRICTION ENZYME MJAVIII SPECIFICITY SUBUNIT"/>
    <property type="match status" value="1"/>
</dbReference>
<dbReference type="InterPro" id="IPR044946">
    <property type="entry name" value="Restrct_endonuc_typeI_TRD_sf"/>
</dbReference>
<dbReference type="Pfam" id="PF01420">
    <property type="entry name" value="Methylase_S"/>
    <property type="match status" value="1"/>
</dbReference>